<feature type="compositionally biased region" description="Acidic residues" evidence="1">
    <location>
        <begin position="31"/>
        <end position="40"/>
    </location>
</feature>
<dbReference type="Proteomes" id="UP001432027">
    <property type="component" value="Unassembled WGS sequence"/>
</dbReference>
<evidence type="ECO:0000313" key="3">
    <source>
        <dbReference type="Proteomes" id="UP001432027"/>
    </source>
</evidence>
<gene>
    <name evidence="2" type="ORF">PENTCL1PPCAC_20043</name>
</gene>
<accession>A0AAV5TUG4</accession>
<dbReference type="AlphaFoldDB" id="A0AAV5TUG4"/>
<dbReference type="EMBL" id="BTSX01000004">
    <property type="protein sequence ID" value="GMS97868.1"/>
    <property type="molecule type" value="Genomic_DNA"/>
</dbReference>
<feature type="region of interest" description="Disordered" evidence="1">
    <location>
        <begin position="1"/>
        <end position="67"/>
    </location>
</feature>
<feature type="compositionally biased region" description="Polar residues" evidence="1">
    <location>
        <begin position="100"/>
        <end position="121"/>
    </location>
</feature>
<comment type="caution">
    <text evidence="2">The sequence shown here is derived from an EMBL/GenBank/DDBJ whole genome shotgun (WGS) entry which is preliminary data.</text>
</comment>
<protein>
    <submittedName>
        <fullName evidence="2">Uncharacterized protein</fullName>
    </submittedName>
</protein>
<feature type="compositionally biased region" description="Basic and acidic residues" evidence="1">
    <location>
        <begin position="90"/>
        <end position="99"/>
    </location>
</feature>
<keyword evidence="3" id="KW-1185">Reference proteome</keyword>
<reference evidence="2" key="1">
    <citation type="submission" date="2023-10" db="EMBL/GenBank/DDBJ databases">
        <title>Genome assembly of Pristionchus species.</title>
        <authorList>
            <person name="Yoshida K."/>
            <person name="Sommer R.J."/>
        </authorList>
    </citation>
    <scope>NUCLEOTIDE SEQUENCE</scope>
    <source>
        <strain evidence="2">RS0144</strain>
    </source>
</reference>
<proteinExistence type="predicted"/>
<evidence type="ECO:0000256" key="1">
    <source>
        <dbReference type="SAM" id="MobiDB-lite"/>
    </source>
</evidence>
<evidence type="ECO:0000313" key="2">
    <source>
        <dbReference type="EMBL" id="GMS97868.1"/>
    </source>
</evidence>
<sequence>MPTDDEEKDNDPSATSKKKKEAKEKKTVEVEIIELSDDEDEKIKLEQLDDKEKDTSDSDCGGSSFSNAATIGKFGLKDVTRLSNHIVKKADEIKKRTEGIHTNPSSEDATAMRSQGIQKRE</sequence>
<organism evidence="2 3">
    <name type="scientific">Pristionchus entomophagus</name>
    <dbReference type="NCBI Taxonomy" id="358040"/>
    <lineage>
        <taxon>Eukaryota</taxon>
        <taxon>Metazoa</taxon>
        <taxon>Ecdysozoa</taxon>
        <taxon>Nematoda</taxon>
        <taxon>Chromadorea</taxon>
        <taxon>Rhabditida</taxon>
        <taxon>Rhabditina</taxon>
        <taxon>Diplogasteromorpha</taxon>
        <taxon>Diplogasteroidea</taxon>
        <taxon>Neodiplogasteridae</taxon>
        <taxon>Pristionchus</taxon>
    </lineage>
</organism>
<name>A0AAV5TUG4_9BILA</name>
<feature type="region of interest" description="Disordered" evidence="1">
    <location>
        <begin position="90"/>
        <end position="121"/>
    </location>
</feature>
<feature type="compositionally biased region" description="Basic and acidic residues" evidence="1">
    <location>
        <begin position="41"/>
        <end position="56"/>
    </location>
</feature>